<keyword evidence="4" id="KW-1185">Reference proteome</keyword>
<dbReference type="EMBL" id="UYJE01010032">
    <property type="protein sequence ID" value="VDI79042.1"/>
    <property type="molecule type" value="Genomic_DNA"/>
</dbReference>
<accession>A0A8B6HF57</accession>
<feature type="domain" description="YqaJ viral recombinase" evidence="2">
    <location>
        <begin position="387"/>
        <end position="533"/>
    </location>
</feature>
<gene>
    <name evidence="3" type="ORF">MGAL_10B071706</name>
</gene>
<reference evidence="3" key="1">
    <citation type="submission" date="2018-11" db="EMBL/GenBank/DDBJ databases">
        <authorList>
            <person name="Alioto T."/>
            <person name="Alioto T."/>
        </authorList>
    </citation>
    <scope>NUCLEOTIDE SEQUENCE</scope>
</reference>
<dbReference type="InterPro" id="IPR011335">
    <property type="entry name" value="Restrct_endonuc-II-like"/>
</dbReference>
<dbReference type="InterPro" id="IPR011604">
    <property type="entry name" value="PDDEXK-like_dom_sf"/>
</dbReference>
<dbReference type="InterPro" id="IPR051703">
    <property type="entry name" value="NF-kappa-B_Signaling_Reg"/>
</dbReference>
<feature type="compositionally biased region" description="Basic residues" evidence="1">
    <location>
        <begin position="1"/>
        <end position="19"/>
    </location>
</feature>
<evidence type="ECO:0000259" key="2">
    <source>
        <dbReference type="Pfam" id="PF09588"/>
    </source>
</evidence>
<dbReference type="PANTHER" id="PTHR46609">
    <property type="entry name" value="EXONUCLEASE, PHAGE-TYPE/RECB, C-TERMINAL DOMAIN-CONTAINING PROTEIN"/>
    <property type="match status" value="1"/>
</dbReference>
<dbReference type="PANTHER" id="PTHR46609:SF8">
    <property type="entry name" value="YQAJ VIRAL RECOMBINASE DOMAIN-CONTAINING PROTEIN"/>
    <property type="match status" value="1"/>
</dbReference>
<evidence type="ECO:0000313" key="3">
    <source>
        <dbReference type="EMBL" id="VDI79042.1"/>
    </source>
</evidence>
<comment type="caution">
    <text evidence="3">The sequence shown here is derived from an EMBL/GenBank/DDBJ whole genome shotgun (WGS) entry which is preliminary data.</text>
</comment>
<proteinExistence type="predicted"/>
<evidence type="ECO:0000313" key="4">
    <source>
        <dbReference type="Proteomes" id="UP000596742"/>
    </source>
</evidence>
<protein>
    <recommendedName>
        <fullName evidence="2">YqaJ viral recombinase domain-containing protein</fullName>
    </recommendedName>
</protein>
<dbReference type="SUPFAM" id="SSF52980">
    <property type="entry name" value="Restriction endonuclease-like"/>
    <property type="match status" value="1"/>
</dbReference>
<feature type="compositionally biased region" description="Polar residues" evidence="1">
    <location>
        <begin position="30"/>
        <end position="43"/>
    </location>
</feature>
<dbReference type="Gene3D" id="3.90.320.10">
    <property type="match status" value="1"/>
</dbReference>
<name>A0A8B6HF57_MYTGA</name>
<feature type="compositionally biased region" description="Basic and acidic residues" evidence="1">
    <location>
        <begin position="20"/>
        <end position="29"/>
    </location>
</feature>
<dbReference type="GO" id="GO:0006281">
    <property type="term" value="P:DNA repair"/>
    <property type="evidence" value="ECO:0007669"/>
    <property type="project" value="UniProtKB-ARBA"/>
</dbReference>
<feature type="region of interest" description="Disordered" evidence="1">
    <location>
        <begin position="1"/>
        <end position="50"/>
    </location>
</feature>
<sequence length="1530" mass="175220">MTRKKSKLDLNKKKRKRDKSKSTESHELQRSNLSEQGKSPSTSPKRKKLKVTETGASAWSLLETATLFTNSRALNKACTNANELTISESISNQLSEEREKNNIDNELTLDEAEWKKDIDEMIQLAPTVLHNLALEGLEKTIPQFFRQVASGVFPLHNIAFLLWVEMVRWYDNTTSTNMRYFDQTKQFWKLGWRIFRGKFIRFVTGYKNISQILDGDTTRGLFAPHLSDINFAVTTIDVLREYSNYGNDSANPKTPGIYQDVMNTVSHALQEHFHEKISRNAQQIRDIKTKKEYAKAKFIERGGQDWRNGKFVYVISAIHAFLYDINCFLKKHETVLQQICEIRSQLHCSDLYSSRSEISLEGFPNYVPLIENYTTENPRFIKQRTEKWFELRKKAKVTGSTIYKALGMDTLKKQKEYFDHVICGVPEKSASATQLSNMKYGTENEVNGIATLVSRIMPVAYPQLQYFEEGCFEIKDVNKPFMVVSPDGSLGKISDENQNRHSEVAVEIKCPVSAVHKEIPVRYYLQCLAEMEVIDVSKLVFVSWTPTTSTAFEIQRNKPLFKKSFDIVKDLYCCENPRKPSKLSRDILDMKKQIADECRKAKFMGEFLSASNVDIPSTTKVCNVEDQQYTTETSGTNFKLIANVSDLLTNLCDIVNESYELQRQKASEAIVFLCCDLDRNWSKNPLRWAPVCWFPKGYLISTVTVRKVLEQVHTECHKAGIHIPAVSFDGQWHNIVTRSASGKPLTIYQLQKDVWQEAERTSKSDIIKVLSNLGKAFTWTTWTKEEGTTSLCEYPEYSRVTSIKRVHKSVWLPEGERVPFISLEAWNRIQKKNPSTLSVNDSESETSIYSTLLLDHVPIEVIQINEHMANETTNSDVLSHVTTDNDIAEELQSCNVDNDAWKTEIQHMQELQEVSIQSEDFDLSPIFSSENTVNDGGESPMESVNDDVISSMINTEESEHILAMLRTNKSTNTKNQWTDISFENLLEKCSTVKGLLSLRDVDLRIIARYLSKTRGVKIRESDRKNAKVDHISELLGLDLNSVVLNKTDQNRKQKKVKSLKDLTLSALSTKVPKQVLNKTFAEYIWPDRLAVWKSQMSVREDVTIADLQEQHSWFYYPEFSSAREQLEVRCIDSTHLLTRARRKCCKGGIENLDNKPWIKVALQKTTFLSLAMVEDVADPMSASMALTHFSEAVEKEMLKNGDFKAASLCNDIRSWWKAEDDPGIPALQRIKMRLSLRKRLLAGIDFATFPPKVMYIKGWPAQLWEALISNIDAKTFLYSLCKKNAYNVRAFSSMMGETFFAELTNQDKSGHGTVTVDNFSFFLGCAVEQMQTRLDSERTFAYRTSRSTVYNVVQQNQSKVENKDDADRTLFKSEVPKTELSGSIDLQWGDITLNTASGGMRYLQLNERQIKTHTGENVDDIRDVSQKNYECEGERDPEALYGKFASKRQSGMSNEIDPFYIAKCTIPLTGAENELWFIRQRLWSKSLASAMKVMKEKGNLDNNKRLTKNSARKYLVQKLKDNNVQDTDIM</sequence>
<dbReference type="InterPro" id="IPR019080">
    <property type="entry name" value="YqaJ_viral_recombinase"/>
</dbReference>
<dbReference type="Pfam" id="PF09588">
    <property type="entry name" value="YqaJ"/>
    <property type="match status" value="1"/>
</dbReference>
<organism evidence="3 4">
    <name type="scientific">Mytilus galloprovincialis</name>
    <name type="common">Mediterranean mussel</name>
    <dbReference type="NCBI Taxonomy" id="29158"/>
    <lineage>
        <taxon>Eukaryota</taxon>
        <taxon>Metazoa</taxon>
        <taxon>Spiralia</taxon>
        <taxon>Lophotrochozoa</taxon>
        <taxon>Mollusca</taxon>
        <taxon>Bivalvia</taxon>
        <taxon>Autobranchia</taxon>
        <taxon>Pteriomorphia</taxon>
        <taxon>Mytilida</taxon>
        <taxon>Mytiloidea</taxon>
        <taxon>Mytilidae</taxon>
        <taxon>Mytilinae</taxon>
        <taxon>Mytilus</taxon>
    </lineage>
</organism>
<evidence type="ECO:0000256" key="1">
    <source>
        <dbReference type="SAM" id="MobiDB-lite"/>
    </source>
</evidence>
<dbReference type="Proteomes" id="UP000596742">
    <property type="component" value="Unassembled WGS sequence"/>
</dbReference>
<dbReference type="OrthoDB" id="6117194at2759"/>